<dbReference type="RefSeq" id="WP_192140676.1">
    <property type="nucleotide sequence ID" value="NZ_JACYXZ010000001.1"/>
</dbReference>
<comment type="caution">
    <text evidence="3">The sequence shown here is derived from an EMBL/GenBank/DDBJ whole genome shotgun (WGS) entry which is preliminary data.</text>
</comment>
<keyword evidence="4" id="KW-1185">Reference proteome</keyword>
<accession>A0A927K4A1</accession>
<evidence type="ECO:0000313" key="3">
    <source>
        <dbReference type="EMBL" id="MBD8868775.1"/>
    </source>
</evidence>
<evidence type="ECO:0000313" key="4">
    <source>
        <dbReference type="Proteomes" id="UP000616839"/>
    </source>
</evidence>
<reference evidence="3" key="1">
    <citation type="submission" date="2020-09" db="EMBL/GenBank/DDBJ databases">
        <title>Nocardioides sp. strain MJB4 16S ribosomal RNA gene Genome sequencing and assembly.</title>
        <authorList>
            <person name="Kim I."/>
        </authorList>
    </citation>
    <scope>NUCLEOTIDE SEQUENCE</scope>
    <source>
        <strain evidence="3">MJB4</strain>
    </source>
</reference>
<evidence type="ECO:0000256" key="2">
    <source>
        <dbReference type="SAM" id="SignalP"/>
    </source>
</evidence>
<feature type="compositionally biased region" description="Low complexity" evidence="1">
    <location>
        <begin position="29"/>
        <end position="52"/>
    </location>
</feature>
<dbReference type="AlphaFoldDB" id="A0A927K4A1"/>
<keyword evidence="2" id="KW-0732">Signal</keyword>
<organism evidence="3 4">
    <name type="scientific">Nocardioides donggukensis</name>
    <dbReference type="NCBI Taxonomy" id="2774019"/>
    <lineage>
        <taxon>Bacteria</taxon>
        <taxon>Bacillati</taxon>
        <taxon>Actinomycetota</taxon>
        <taxon>Actinomycetes</taxon>
        <taxon>Propionibacteriales</taxon>
        <taxon>Nocardioidaceae</taxon>
        <taxon>Nocardioides</taxon>
    </lineage>
</organism>
<name>A0A927K4A1_9ACTN</name>
<sequence>MSAPARVRRSAAAAALTALALVGSACSSGTAEPDAAPSTTPETAATGAGPTPISALDPGGLTVARADFCASVSPDAVAAAVGEVRRTDHYVNGEPARLTPDLRDVAHEFGCVFRGRGGTVARAWVFAPRITRARARALVGQARSGKGCEARPADTFGSPATGLVCRAEGATSAGFRGLFVDSWFSCSLSREGPTDVERLAERAESWCVAAVRAAAAG</sequence>
<protein>
    <recommendedName>
        <fullName evidence="5">DUF3558 domain-containing protein</fullName>
    </recommendedName>
</protein>
<dbReference type="EMBL" id="JACYXZ010000001">
    <property type="protein sequence ID" value="MBD8868775.1"/>
    <property type="molecule type" value="Genomic_DNA"/>
</dbReference>
<evidence type="ECO:0000256" key="1">
    <source>
        <dbReference type="SAM" id="MobiDB-lite"/>
    </source>
</evidence>
<proteinExistence type="predicted"/>
<evidence type="ECO:0008006" key="5">
    <source>
        <dbReference type="Google" id="ProtNLM"/>
    </source>
</evidence>
<feature type="chain" id="PRO_5038358223" description="DUF3558 domain-containing protein" evidence="2">
    <location>
        <begin position="32"/>
        <end position="217"/>
    </location>
</feature>
<feature type="signal peptide" evidence="2">
    <location>
        <begin position="1"/>
        <end position="31"/>
    </location>
</feature>
<feature type="region of interest" description="Disordered" evidence="1">
    <location>
        <begin position="29"/>
        <end position="53"/>
    </location>
</feature>
<dbReference type="PROSITE" id="PS51257">
    <property type="entry name" value="PROKAR_LIPOPROTEIN"/>
    <property type="match status" value="1"/>
</dbReference>
<dbReference type="Proteomes" id="UP000616839">
    <property type="component" value="Unassembled WGS sequence"/>
</dbReference>
<gene>
    <name evidence="3" type="ORF">IE331_03960</name>
</gene>